<evidence type="ECO:0000256" key="3">
    <source>
        <dbReference type="ARBA" id="ARBA00022722"/>
    </source>
</evidence>
<dbReference type="Proteomes" id="UP000479691">
    <property type="component" value="Unassembled WGS sequence"/>
</dbReference>
<protein>
    <recommendedName>
        <fullName evidence="2">ribonuclease III</fullName>
        <ecNumber evidence="2">3.1.26.3</ecNumber>
    </recommendedName>
</protein>
<evidence type="ECO:0000313" key="15">
    <source>
        <dbReference type="Proteomes" id="UP000483672"/>
    </source>
</evidence>
<dbReference type="GO" id="GO:0003723">
    <property type="term" value="F:RNA binding"/>
    <property type="evidence" value="ECO:0007669"/>
    <property type="project" value="UniProtKB-KW"/>
</dbReference>
<organism evidence="10 13">
    <name type="scientific">Orbilia oligospora</name>
    <name type="common">Nematode-trapping fungus</name>
    <name type="synonym">Arthrobotrys oligospora</name>
    <dbReference type="NCBI Taxonomy" id="2813651"/>
    <lineage>
        <taxon>Eukaryota</taxon>
        <taxon>Fungi</taxon>
        <taxon>Dikarya</taxon>
        <taxon>Ascomycota</taxon>
        <taxon>Pezizomycotina</taxon>
        <taxon>Orbiliomycetes</taxon>
        <taxon>Orbiliales</taxon>
        <taxon>Orbiliaceae</taxon>
        <taxon>Orbilia</taxon>
    </lineage>
</organism>
<proteinExistence type="predicted"/>
<feature type="compositionally biased region" description="Basic and acidic residues" evidence="7">
    <location>
        <begin position="118"/>
        <end position="135"/>
    </location>
</feature>
<feature type="region of interest" description="Disordered" evidence="7">
    <location>
        <begin position="261"/>
        <end position="302"/>
    </location>
</feature>
<keyword evidence="3" id="KW-0540">Nuclease</keyword>
<dbReference type="EMBL" id="JAABOE010000052">
    <property type="protein sequence ID" value="KAF3175385.1"/>
    <property type="molecule type" value="Genomic_DNA"/>
</dbReference>
<evidence type="ECO:0000256" key="6">
    <source>
        <dbReference type="ARBA" id="ARBA00022884"/>
    </source>
</evidence>
<dbReference type="GO" id="GO:0030847">
    <property type="term" value="P:termination of RNA polymerase II transcription, exosome-dependent"/>
    <property type="evidence" value="ECO:0007669"/>
    <property type="project" value="UniProtKB-ARBA"/>
</dbReference>
<name>A0A6G1LUV1_ORBOL</name>
<feature type="region of interest" description="Disordered" evidence="7">
    <location>
        <begin position="551"/>
        <end position="581"/>
    </location>
</feature>
<feature type="compositionally biased region" description="Polar residues" evidence="7">
    <location>
        <begin position="46"/>
        <end position="57"/>
    </location>
</feature>
<dbReference type="GO" id="GO:0006364">
    <property type="term" value="P:rRNA processing"/>
    <property type="evidence" value="ECO:0007669"/>
    <property type="project" value="TreeGrafter"/>
</dbReference>
<dbReference type="Gene3D" id="3.30.160.20">
    <property type="match status" value="1"/>
</dbReference>
<keyword evidence="6" id="KW-0694">RNA-binding</keyword>
<keyword evidence="4" id="KW-0255">Endonuclease</keyword>
<dbReference type="EC" id="3.1.26.3" evidence="2"/>
<dbReference type="Proteomes" id="UP000483672">
    <property type="component" value="Unassembled WGS sequence"/>
</dbReference>
<dbReference type="SMART" id="SM00535">
    <property type="entry name" value="RIBOc"/>
    <property type="match status" value="1"/>
</dbReference>
<dbReference type="FunFam" id="1.10.1520.10:FF:000001">
    <property type="entry name" value="Ribonuclease 3"/>
    <property type="match status" value="1"/>
</dbReference>
<evidence type="ECO:0000259" key="8">
    <source>
        <dbReference type="PROSITE" id="PS50142"/>
    </source>
</evidence>
<dbReference type="GO" id="GO:0004525">
    <property type="term" value="F:ribonuclease III activity"/>
    <property type="evidence" value="ECO:0007669"/>
    <property type="project" value="UniProtKB-EC"/>
</dbReference>
<dbReference type="PROSITE" id="PS50142">
    <property type="entry name" value="RNASE_3_2"/>
    <property type="match status" value="1"/>
</dbReference>
<dbReference type="CDD" id="cd00593">
    <property type="entry name" value="RIBOc"/>
    <property type="match status" value="1"/>
</dbReference>
<dbReference type="EMBL" id="WIWT01000047">
    <property type="protein sequence ID" value="KAF3208384.1"/>
    <property type="molecule type" value="Genomic_DNA"/>
</dbReference>
<comment type="catalytic activity">
    <reaction evidence="1">
        <text>Endonucleolytic cleavage to 5'-phosphomonoester.</text>
        <dbReference type="EC" id="3.1.26.3"/>
    </reaction>
</comment>
<dbReference type="PANTHER" id="PTHR11207">
    <property type="entry name" value="RIBONUCLEASE III"/>
    <property type="match status" value="1"/>
</dbReference>
<dbReference type="SUPFAM" id="SSF69065">
    <property type="entry name" value="RNase III domain-like"/>
    <property type="match status" value="1"/>
</dbReference>
<feature type="compositionally biased region" description="Low complexity" evidence="7">
    <location>
        <begin position="563"/>
        <end position="575"/>
    </location>
</feature>
<dbReference type="Pfam" id="PF00636">
    <property type="entry name" value="Ribonuclease_3"/>
    <property type="match status" value="1"/>
</dbReference>
<dbReference type="InterPro" id="IPR036389">
    <property type="entry name" value="RNase_III_sf"/>
</dbReference>
<feature type="compositionally biased region" description="Basic residues" evidence="7">
    <location>
        <begin position="30"/>
        <end position="43"/>
    </location>
</feature>
<dbReference type="AlphaFoldDB" id="A0A6G1LUV1"/>
<gene>
    <name evidence="10" type="ORF">TWF106_000932</name>
    <name evidence="12" type="ORF">TWF191_011195</name>
    <name evidence="11" type="ORF">TWF679_007737</name>
    <name evidence="9" type="ORF">TWF788_008492</name>
</gene>
<evidence type="ECO:0000313" key="12">
    <source>
        <dbReference type="EMBL" id="KAF3210463.1"/>
    </source>
</evidence>
<feature type="domain" description="RNase III" evidence="8">
    <location>
        <begin position="321"/>
        <end position="441"/>
    </location>
</feature>
<evidence type="ECO:0000313" key="14">
    <source>
        <dbReference type="Proteomes" id="UP000479691"/>
    </source>
</evidence>
<dbReference type="InterPro" id="IPR000999">
    <property type="entry name" value="RNase_III_dom"/>
</dbReference>
<accession>A0A6G1LUV1</accession>
<dbReference type="EMBL" id="WIPF01000094">
    <property type="protein sequence ID" value="KAF3210463.1"/>
    <property type="molecule type" value="Genomic_DNA"/>
</dbReference>
<dbReference type="PROSITE" id="PS00517">
    <property type="entry name" value="RNASE_3_1"/>
    <property type="match status" value="1"/>
</dbReference>
<evidence type="ECO:0000313" key="10">
    <source>
        <dbReference type="EMBL" id="KAF3206047.1"/>
    </source>
</evidence>
<evidence type="ECO:0000313" key="13">
    <source>
        <dbReference type="Proteomes" id="UP000472727"/>
    </source>
</evidence>
<evidence type="ECO:0000313" key="9">
    <source>
        <dbReference type="EMBL" id="KAF3175385.1"/>
    </source>
</evidence>
<dbReference type="Proteomes" id="UP000472727">
    <property type="component" value="Unassembled WGS sequence"/>
</dbReference>
<evidence type="ECO:0000256" key="4">
    <source>
        <dbReference type="ARBA" id="ARBA00022759"/>
    </source>
</evidence>
<evidence type="ECO:0000256" key="7">
    <source>
        <dbReference type="SAM" id="MobiDB-lite"/>
    </source>
</evidence>
<dbReference type="Gene3D" id="1.10.1520.10">
    <property type="entry name" value="Ribonuclease III domain"/>
    <property type="match status" value="1"/>
</dbReference>
<dbReference type="GO" id="GO:0034475">
    <property type="term" value="P:U4 snRNA 3'-end processing"/>
    <property type="evidence" value="ECO:0007669"/>
    <property type="project" value="UniProtKB-ARBA"/>
</dbReference>
<reference evidence="13 14" key="1">
    <citation type="submission" date="2019-06" db="EMBL/GenBank/DDBJ databases">
        <authorList>
            <person name="Palmer J.M."/>
        </authorList>
    </citation>
    <scope>NUCLEOTIDE SEQUENCE [LARGE SCALE GENOMIC DNA]</scope>
    <source>
        <strain evidence="10 13">TWF106</strain>
        <strain evidence="12 15">TWF191</strain>
        <strain evidence="11">TWF679</strain>
        <strain evidence="9 14">TWF788</strain>
    </source>
</reference>
<feature type="region of interest" description="Disordered" evidence="7">
    <location>
        <begin position="1"/>
        <end position="141"/>
    </location>
</feature>
<dbReference type="Proteomes" id="UP000614610">
    <property type="component" value="Unassembled WGS sequence"/>
</dbReference>
<feature type="compositionally biased region" description="Pro residues" evidence="7">
    <location>
        <begin position="60"/>
        <end position="70"/>
    </location>
</feature>
<dbReference type="Pfam" id="PF00035">
    <property type="entry name" value="dsrm"/>
    <property type="match status" value="1"/>
</dbReference>
<dbReference type="SUPFAM" id="SSF54768">
    <property type="entry name" value="dsRNA-binding domain-like"/>
    <property type="match status" value="1"/>
</dbReference>
<dbReference type="OrthoDB" id="2392202at2759"/>
<sequence>MTNGDRERKRKHPEAAPPAPSNQNQNQNKNPHRTHPTIHRHHPTAPQLSRPSHASSGNPYPNPNPHNRPPPSHHNHPHTQTTHDPRVLYGGYVEYTSGESPVPVRHPLQGAHRRHRSHQEGQTHGFDQREVFDRPGKRHRSQREYALNDILSDGELSDTGADVGEVSFNASTSRLSQTFNTFNAALAGLLAIVDADPEKSFPLLDRTLGRERSSFVKTMKAMELEGTLPWLVKARAPSPDPSVAPSRVIQTTSGLTLEQIKPRIRSGSHEPSGPTSRKVSGASSVRSVSTTTSSVPPVPFSSHTVETAKRAKIWPPELPPIKNDDIRKQVFSHKSIVDGASTMIGEAGLHNERLEFLGDSYLGAIVTRYIFSRFPNSREGAMTNIRSSIVGNKNIHEWCVMYKLEKHLITGEGKHSELVNRSKTLADLFEAYIGGLLLDSGPEVVDEWLKDLMEPKMKEAAEQFTKEKPLNKAAKNQISSMVGGRNVDIRYEWEGGGGGNQGGYHFTIYFTGWGITNKILGKGWGSNKTDASIRAAMNALDEGTALKEVKRAKQKWYEENPQSSGIPSSSDSGVGMRSELP</sequence>
<dbReference type="EMBL" id="WIWS01000111">
    <property type="protein sequence ID" value="KAF3206047.1"/>
    <property type="molecule type" value="Genomic_DNA"/>
</dbReference>
<keyword evidence="5" id="KW-0378">Hydrolase</keyword>
<evidence type="ECO:0000313" key="11">
    <source>
        <dbReference type="EMBL" id="KAF3208384.1"/>
    </source>
</evidence>
<dbReference type="InterPro" id="IPR014720">
    <property type="entry name" value="dsRBD_dom"/>
</dbReference>
<evidence type="ECO:0000256" key="2">
    <source>
        <dbReference type="ARBA" id="ARBA00012177"/>
    </source>
</evidence>
<dbReference type="PANTHER" id="PTHR11207:SF0">
    <property type="entry name" value="RIBONUCLEASE 3"/>
    <property type="match status" value="1"/>
</dbReference>
<dbReference type="GO" id="GO:0005654">
    <property type="term" value="C:nucleoplasm"/>
    <property type="evidence" value="ECO:0007669"/>
    <property type="project" value="TreeGrafter"/>
</dbReference>
<evidence type="ECO:0000256" key="5">
    <source>
        <dbReference type="ARBA" id="ARBA00022801"/>
    </source>
</evidence>
<dbReference type="GO" id="GO:0034963">
    <property type="term" value="P:box C/D sno(s)RNA processing"/>
    <property type="evidence" value="ECO:0007669"/>
    <property type="project" value="UniProtKB-ARBA"/>
</dbReference>
<evidence type="ECO:0000256" key="1">
    <source>
        <dbReference type="ARBA" id="ARBA00000109"/>
    </source>
</evidence>
<comment type="caution">
    <text evidence="10">The sequence shown here is derived from an EMBL/GenBank/DDBJ whole genome shotgun (WGS) entry which is preliminary data.</text>
</comment>
<feature type="compositionally biased region" description="Low complexity" evidence="7">
    <location>
        <begin position="279"/>
        <end position="302"/>
    </location>
</feature>